<gene>
    <name evidence="1" type="ORF">Salmuc_05262</name>
</gene>
<evidence type="ECO:0000313" key="2">
    <source>
        <dbReference type="Proteomes" id="UP000015347"/>
    </source>
</evidence>
<name>S9QSB1_9RHOB</name>
<dbReference type="Proteomes" id="UP000015347">
    <property type="component" value="Unassembled WGS sequence"/>
</dbReference>
<dbReference type="EMBL" id="APVH01000021">
    <property type="protein sequence ID" value="EPX82512.1"/>
    <property type="molecule type" value="Genomic_DNA"/>
</dbReference>
<comment type="caution">
    <text evidence="1">The sequence shown here is derived from an EMBL/GenBank/DDBJ whole genome shotgun (WGS) entry which is preliminary data.</text>
</comment>
<evidence type="ECO:0000313" key="1">
    <source>
        <dbReference type="EMBL" id="EPX82512.1"/>
    </source>
</evidence>
<protein>
    <submittedName>
        <fullName evidence="1">Uncharacterized protein</fullName>
    </submittedName>
</protein>
<organism evidence="1 2">
    <name type="scientific">Salipiger mucosus DSM 16094</name>
    <dbReference type="NCBI Taxonomy" id="1123237"/>
    <lineage>
        <taxon>Bacteria</taxon>
        <taxon>Pseudomonadati</taxon>
        <taxon>Pseudomonadota</taxon>
        <taxon>Alphaproteobacteria</taxon>
        <taxon>Rhodobacterales</taxon>
        <taxon>Roseobacteraceae</taxon>
        <taxon>Salipiger</taxon>
    </lineage>
</organism>
<reference evidence="2" key="1">
    <citation type="journal article" date="2014" name="Stand. Genomic Sci.">
        <title>Genome sequence of the exopolysaccharide-producing Salipiger mucosus type strain (DSM 16094(T)), a moderately halophilic member of the Roseobacter clade.</title>
        <authorList>
            <person name="Riedel T."/>
            <person name="Spring S."/>
            <person name="Fiebig A."/>
            <person name="Petersen J."/>
            <person name="Kyrpides N.C."/>
            <person name="Goker M."/>
            <person name="Klenk H.P."/>
        </authorList>
    </citation>
    <scope>NUCLEOTIDE SEQUENCE [LARGE SCALE GENOMIC DNA]</scope>
    <source>
        <strain evidence="2">DSM 16094</strain>
    </source>
</reference>
<dbReference type="AlphaFoldDB" id="S9QSB1"/>
<accession>S9QSB1</accession>
<sequence length="38" mass="4247">MVSLHSTGSLRSEDVLYQLSYTGTVGRLTSHEIFSVKF</sequence>
<proteinExistence type="predicted"/>
<dbReference type="HOGENOM" id="CLU_3332789_0_0_5"/>
<keyword evidence="2" id="KW-1185">Reference proteome</keyword>